<dbReference type="InterPro" id="IPR006141">
    <property type="entry name" value="Intein_N"/>
</dbReference>
<dbReference type="SMART" id="SM00306">
    <property type="entry name" value="HintN"/>
    <property type="match status" value="1"/>
</dbReference>
<reference evidence="4" key="1">
    <citation type="submission" date="2021-12" db="EMBL/GenBank/DDBJ databases">
        <title>Discovery of the Pendulisporaceae a myxobacterial family with distinct sporulation behavior and unique specialized metabolism.</title>
        <authorList>
            <person name="Garcia R."/>
            <person name="Popoff A."/>
            <person name="Bader C.D."/>
            <person name="Loehr J."/>
            <person name="Walesch S."/>
            <person name="Walt C."/>
            <person name="Boldt J."/>
            <person name="Bunk B."/>
            <person name="Haeckl F.J.F.P.J."/>
            <person name="Gunesch A.P."/>
            <person name="Birkelbach J."/>
            <person name="Nuebel U."/>
            <person name="Pietschmann T."/>
            <person name="Bach T."/>
            <person name="Mueller R."/>
        </authorList>
    </citation>
    <scope>NUCLEOTIDE SEQUENCE</scope>
    <source>
        <strain evidence="4">MSr11367</strain>
    </source>
</reference>
<dbReference type="InterPro" id="IPR050708">
    <property type="entry name" value="T6SS_VgrG/RHS"/>
</dbReference>
<dbReference type="PANTHER" id="PTHR32305">
    <property type="match status" value="1"/>
</dbReference>
<keyword evidence="5" id="KW-1185">Reference proteome</keyword>
<dbReference type="Proteomes" id="UP001374803">
    <property type="component" value="Chromosome"/>
</dbReference>
<accession>A0ABZ2KQC9</accession>
<feature type="region of interest" description="Disordered" evidence="2">
    <location>
        <begin position="1650"/>
        <end position="1676"/>
    </location>
</feature>
<gene>
    <name evidence="4" type="ORF">LVJ94_28545</name>
</gene>
<dbReference type="Gene3D" id="2.180.10.10">
    <property type="entry name" value="RHS repeat-associated core"/>
    <property type="match status" value="2"/>
</dbReference>
<feature type="region of interest" description="Disordered" evidence="2">
    <location>
        <begin position="1263"/>
        <end position="1287"/>
    </location>
</feature>
<name>A0ABZ2KQC9_9BACT</name>
<evidence type="ECO:0000256" key="2">
    <source>
        <dbReference type="SAM" id="MobiDB-lite"/>
    </source>
</evidence>
<evidence type="ECO:0000259" key="3">
    <source>
        <dbReference type="SMART" id="SM00306"/>
    </source>
</evidence>
<dbReference type="PANTHER" id="PTHR32305:SF15">
    <property type="entry name" value="PROTEIN RHSA-RELATED"/>
    <property type="match status" value="1"/>
</dbReference>
<dbReference type="SUPFAM" id="SSF51294">
    <property type="entry name" value="Hedgehog/intein (Hint) domain"/>
    <property type="match status" value="1"/>
</dbReference>
<feature type="compositionally biased region" description="Polar residues" evidence="2">
    <location>
        <begin position="1273"/>
        <end position="1287"/>
    </location>
</feature>
<dbReference type="CDD" id="cd00081">
    <property type="entry name" value="Hint"/>
    <property type="match status" value="1"/>
</dbReference>
<feature type="domain" description="Hint" evidence="3">
    <location>
        <begin position="2175"/>
        <end position="2277"/>
    </location>
</feature>
<evidence type="ECO:0000313" key="5">
    <source>
        <dbReference type="Proteomes" id="UP001374803"/>
    </source>
</evidence>
<proteinExistence type="predicted"/>
<evidence type="ECO:0000313" key="4">
    <source>
        <dbReference type="EMBL" id="WXB00859.1"/>
    </source>
</evidence>
<dbReference type="Pfam" id="PF25023">
    <property type="entry name" value="TEN_YD-shell"/>
    <property type="match status" value="1"/>
</dbReference>
<dbReference type="PROSITE" id="PS50817">
    <property type="entry name" value="INTEIN_N_TER"/>
    <property type="match status" value="1"/>
</dbReference>
<keyword evidence="1" id="KW-0677">Repeat</keyword>
<dbReference type="NCBIfam" id="TIGR03696">
    <property type="entry name" value="Rhs_assc_core"/>
    <property type="match status" value="1"/>
</dbReference>
<dbReference type="Gene3D" id="2.170.16.10">
    <property type="entry name" value="Hedgehog/Intein (Hint) domain"/>
    <property type="match status" value="1"/>
</dbReference>
<dbReference type="InterPro" id="IPR022385">
    <property type="entry name" value="Rhs_assc_core"/>
</dbReference>
<dbReference type="Pfam" id="PF07591">
    <property type="entry name" value="PT-HINT"/>
    <property type="match status" value="1"/>
</dbReference>
<organism evidence="4 5">
    <name type="scientific">Pendulispora rubella</name>
    <dbReference type="NCBI Taxonomy" id="2741070"/>
    <lineage>
        <taxon>Bacteria</taxon>
        <taxon>Pseudomonadati</taxon>
        <taxon>Myxococcota</taxon>
        <taxon>Myxococcia</taxon>
        <taxon>Myxococcales</taxon>
        <taxon>Sorangiineae</taxon>
        <taxon>Pendulisporaceae</taxon>
        <taxon>Pendulispora</taxon>
    </lineage>
</organism>
<dbReference type="Pfam" id="PF12256">
    <property type="entry name" value="TcdB_toxin_midN"/>
    <property type="match status" value="1"/>
</dbReference>
<dbReference type="InterPro" id="IPR022045">
    <property type="entry name" value="TcdB_toxin_mid/N"/>
</dbReference>
<feature type="compositionally biased region" description="Basic and acidic residues" evidence="2">
    <location>
        <begin position="1651"/>
        <end position="1666"/>
    </location>
</feature>
<sequence>MNGAELVKICTVGECSGLLDGERLPDSIESGSSYFRTRVDNGTRYFLSKNGRTFFAFEKSGVVAEFGVPTDDSADLGGVDLGPGGDPQTAPVFRWNLTRLWSHGHANVVVYRWRKFDDSVDHRNYLVDIFDTPRAASGTAAGPIGPDQFAHHTRLHYDRVAEDRFPGAVIWHARPGYHLARVDVSSADYTGSGGPRHLVRRYALEYYTPGTYAQQARRLLKRVHLIGACPNTYEDGNYDLPESGLCATQERDIAGMTYTGVGAFDTHPSANGKTVRFDHSFYPEKTKIGFIDVGGTNSASVYSYGLQVEPVVEYGFPGGPSRYKQGGAVHLENGNLGATPSRILDRGVQGGWNNDGIMNFLWLGTGDDARRYMFYSWKFDFATNEFRFVGGPVQTLTNSAWPVPLPPPLEDRGYIREDRTAPVDIDADGNPDYRSTIILQASEFDHSKKAKSQDCYFFSTRDAAGNIVPYSRQLDNAKCIPDGDSDVHEPQRYDANYDADFNGDGIPDRIRVRWKNRVPDIEHPIFDQHWTVEFGVGNGAYEAARPIDGGLTDTYPGNITNFIADLNSDGIADRVDLRNANYGGAADPNPGIDIFLGDGWRWNPVAHLSPGDPDIPNWATIYPTPGGVQAYHQPMQLHFTSQLLNGLVRMQVTTQTSEQYQNIAPVDFIDTAPDNGARPGLLATITNGLGATTWLRYEVVSNVPGAVHRVKNIRVTAGATKESGGPYVTSYEYDEPVYDYVEHQLRGFRKVRTTSGDAADPKRVITDTRYLIGSCQNQGREIPCAPAVDNPSMVVRNLPVLVDRLDANGVHLSTSHQQYQMNKLYDGVDGRKVRQLYVSQSDTWTFNTANFVADGGPTDFVDLVSDDGLALFGHDTIASHSNAVHTRTTQEMDRFGNPTIQTDYGVLESFDPIIAKDSTIVSDKVWTLQPGDTSHWIWRPKDTYVRESIGAPSLRHSSFEYDNFGQVLKTYADLSGTLPLQRFHEEPDGVVAPPPADASQNGDHQLHSEVVYDDFGNPVRVKNAKGTRCADTIFDAPFAQLSVAHKAYKHGCGGDALTTSTMYDRGLEVSTSTTTPTGATSTVEYDGFGRPLRIYKANVTLGSLPQSVPSSRFTYVDAPSGPYQLVRAEVRDDDDDKGGSPRYRSAWTFTDAYGQIIATFSEADTSAGDEQPYIIRGRVERDGRGFVVRAYQPYFSSESPTVGVPPAVPASVASRVAVHDAFGRVTDTFGLEGEPTSKTLYFALSEDTFDAGDLAQGATSYPARTIRDGHGRSTASVQTTNQNGTTDSISTRVTYAATGDVKKVQRTHSAGSDVYTREMAYDSWGRLVQTAEPNTSTGFGTTSLKTWRYAYNDSNEIVGTSDARGCGKNVQWDGLGRMLSETYSPCLSSQHPYDEHATNLYVYDAPEQGQEGAGKPALWAGKLAAIYDRAQHSRFTYDGRGRTMVIQRQLAVPDPDGLVYGGGGGVPSTPGGEYAPHWYRTAFSYDEADRVRGHAVGARSAEVPELYGDPVERGWLVSADMIVTTYTARGLTKTVGTSYGDLILGKKVEPDGFVRSVKFGDTLGVVQTEATFDPDPRRRLQHTAVKNQKSTPKVIQDWTFEYDAIGNPTRVTDGRNAAEWPDGAKPVSRQLGYDDLSQLRRVDYSYATSTTDDKQVSSFEAEKTGGDTRPIPDGNQDKRVRWQTYDFDWQGNLTKSDDDAHAFHDRSMGTATYGGATNGPNRIASAEGARGRANASYDGAGNLTKLTVTKPGPTGAALNIAFSYQWDEVGRLVRAKRDPIVGVNGDRGADFHYTYDAGGERITKSVEDPVTRERTYTSEIFATLRLEHARFQNGDYERTKDTVSVYLIARGNPLARVIYDERLPRGQVGGAQHVFFMVTDPMGSTSAVIDKRTGELVERTTYQAFGQTESDYRPERWKAYREHYRFSGKEDDVGVGLTYFGFRYYVPALGQWASADPLTVHALKSDLNPYAYVFGSPQRLTDLAGLLAPNDITVTNAGTEGVSYSSGSGWSAGYDHGSFVYCGATPEDGCGEVTTVKNPGLSPAATTPEERSPTAMVELGVAWANFALEAERRSNLEPKGWGDTAVLLGKGAWNSVASTPFNAMKNDPILGRVAGDAINAVQSAVTFTPPTTPYAQSDFEAGEFIPTAVAIVAGGLGAIAEAGAAGDGLSLIARDGCFTEGTLVTTCDGSKQPIETIRPGDSVLSWNETTGYTECRAVVRTTVRASHELVDVHLESANGSQRGQVVHTTAEHPFFVEGRGWTAAGMLATGDEVRSNGGEPLFVKRPERPVGTATVYNFEVAGNHSYFVGSVQALVHNVSCGAATEALDWSIVSRSGETREAHVGLHETNNLQKASHGVFHGDAVAAVNDAWSIGQEMGIQPVTVNGADIRVIPRPNSGWSGGFSGQGQNLDSVTIVTRAGTNKIITGFPGNGLPGPQL</sequence>
<dbReference type="InterPro" id="IPR036844">
    <property type="entry name" value="Hint_dom_sf"/>
</dbReference>
<evidence type="ECO:0000256" key="1">
    <source>
        <dbReference type="ARBA" id="ARBA00022737"/>
    </source>
</evidence>
<dbReference type="InterPro" id="IPR056823">
    <property type="entry name" value="TEN-like_YD-shell"/>
</dbReference>
<dbReference type="InterPro" id="IPR003587">
    <property type="entry name" value="Hint_dom_N"/>
</dbReference>
<dbReference type="EMBL" id="CP089983">
    <property type="protein sequence ID" value="WXB00859.1"/>
    <property type="molecule type" value="Genomic_DNA"/>
</dbReference>
<protein>
    <recommendedName>
        <fullName evidence="3">Hint domain-containing protein</fullName>
    </recommendedName>
</protein>